<evidence type="ECO:0000313" key="6">
    <source>
        <dbReference type="Proteomes" id="UP001589532"/>
    </source>
</evidence>
<dbReference type="InterPro" id="IPR017911">
    <property type="entry name" value="MacB-like_ATP-bd"/>
</dbReference>
<dbReference type="SMART" id="SM00382">
    <property type="entry name" value="AAA"/>
    <property type="match status" value="1"/>
</dbReference>
<dbReference type="GO" id="GO:0005524">
    <property type="term" value="F:ATP binding"/>
    <property type="evidence" value="ECO:0007669"/>
    <property type="project" value="UniProtKB-KW"/>
</dbReference>
<protein>
    <submittedName>
        <fullName evidence="5">ABC transporter ATP-binding protein</fullName>
    </submittedName>
</protein>
<gene>
    <name evidence="5" type="ORF">ACFFSA_39700</name>
</gene>
<evidence type="ECO:0000256" key="3">
    <source>
        <dbReference type="ARBA" id="ARBA00022840"/>
    </source>
</evidence>
<keyword evidence="2" id="KW-0547">Nucleotide-binding</keyword>
<dbReference type="PANTHER" id="PTHR24220:SF86">
    <property type="entry name" value="ABC TRANSPORTER ABCH.1"/>
    <property type="match status" value="1"/>
</dbReference>
<dbReference type="Proteomes" id="UP001589532">
    <property type="component" value="Unassembled WGS sequence"/>
</dbReference>
<dbReference type="RefSeq" id="WP_344985854.1">
    <property type="nucleotide sequence ID" value="NZ_BAAAXV010000001.1"/>
</dbReference>
<accession>A0ABV5SC40</accession>
<reference evidence="5 6" key="1">
    <citation type="submission" date="2024-09" db="EMBL/GenBank/DDBJ databases">
        <authorList>
            <person name="Sun Q."/>
            <person name="Mori K."/>
        </authorList>
    </citation>
    <scope>NUCLEOTIDE SEQUENCE [LARGE SCALE GENOMIC DNA]</scope>
    <source>
        <strain evidence="5 6">JCM 3143</strain>
    </source>
</reference>
<dbReference type="InterPro" id="IPR003593">
    <property type="entry name" value="AAA+_ATPase"/>
</dbReference>
<dbReference type="InterPro" id="IPR015854">
    <property type="entry name" value="ABC_transpr_LolD-like"/>
</dbReference>
<evidence type="ECO:0000259" key="4">
    <source>
        <dbReference type="PROSITE" id="PS50893"/>
    </source>
</evidence>
<organism evidence="5 6">
    <name type="scientific">Nonomuraea helvata</name>
    <dbReference type="NCBI Taxonomy" id="37484"/>
    <lineage>
        <taxon>Bacteria</taxon>
        <taxon>Bacillati</taxon>
        <taxon>Actinomycetota</taxon>
        <taxon>Actinomycetes</taxon>
        <taxon>Streptosporangiales</taxon>
        <taxon>Streptosporangiaceae</taxon>
        <taxon>Nonomuraea</taxon>
    </lineage>
</organism>
<dbReference type="InterPro" id="IPR017871">
    <property type="entry name" value="ABC_transporter-like_CS"/>
</dbReference>
<dbReference type="Pfam" id="PF00005">
    <property type="entry name" value="ABC_tran"/>
    <property type="match status" value="1"/>
</dbReference>
<evidence type="ECO:0000256" key="2">
    <source>
        <dbReference type="ARBA" id="ARBA00022741"/>
    </source>
</evidence>
<evidence type="ECO:0000313" key="5">
    <source>
        <dbReference type="EMBL" id="MFB9629236.1"/>
    </source>
</evidence>
<proteinExistence type="predicted"/>
<keyword evidence="3 5" id="KW-0067">ATP-binding</keyword>
<feature type="domain" description="ABC transporter" evidence="4">
    <location>
        <begin position="4"/>
        <end position="220"/>
    </location>
</feature>
<dbReference type="SUPFAM" id="SSF52540">
    <property type="entry name" value="P-loop containing nucleoside triphosphate hydrolases"/>
    <property type="match status" value="1"/>
</dbReference>
<dbReference type="CDD" id="cd03255">
    <property type="entry name" value="ABC_MJ0796_LolCDE_FtsE"/>
    <property type="match status" value="1"/>
</dbReference>
<dbReference type="PROSITE" id="PS50893">
    <property type="entry name" value="ABC_TRANSPORTER_2"/>
    <property type="match status" value="1"/>
</dbReference>
<dbReference type="PROSITE" id="PS00211">
    <property type="entry name" value="ABC_TRANSPORTER_1"/>
    <property type="match status" value="1"/>
</dbReference>
<comment type="caution">
    <text evidence="5">The sequence shown here is derived from an EMBL/GenBank/DDBJ whole genome shotgun (WGS) entry which is preliminary data.</text>
</comment>
<dbReference type="Gene3D" id="3.40.50.300">
    <property type="entry name" value="P-loop containing nucleotide triphosphate hydrolases"/>
    <property type="match status" value="1"/>
</dbReference>
<dbReference type="EMBL" id="JBHMBW010000054">
    <property type="protein sequence ID" value="MFB9629236.1"/>
    <property type="molecule type" value="Genomic_DNA"/>
</dbReference>
<dbReference type="InterPro" id="IPR003439">
    <property type="entry name" value="ABC_transporter-like_ATP-bd"/>
</dbReference>
<dbReference type="InterPro" id="IPR027417">
    <property type="entry name" value="P-loop_NTPase"/>
</dbReference>
<keyword evidence="6" id="KW-1185">Reference proteome</keyword>
<evidence type="ECO:0000256" key="1">
    <source>
        <dbReference type="ARBA" id="ARBA00022448"/>
    </source>
</evidence>
<name>A0ABV5SC40_9ACTN</name>
<sequence length="221" mass="23818">MNVLEIRGVSKTYGRVHALRNVDLTIRKGEMVSIVGPSGSGKSTLLQIAGTLDRPTSGTVRVAGYDVSTLSDSQLSALRARFIGFVFQQFHLSPSLSALDNVADGLLYTGLSRRQRRERAEVALDLVGLSHRLGHRPNQLSGGQMQRVAVARAVAGRPPLLLADEPTGNLDSEAGAEVLSLFRTLNARGITIAIITHDTEVAMACPRRIRVRDGLVRSEVS</sequence>
<dbReference type="PANTHER" id="PTHR24220">
    <property type="entry name" value="IMPORT ATP-BINDING PROTEIN"/>
    <property type="match status" value="1"/>
</dbReference>
<keyword evidence="1" id="KW-0813">Transport</keyword>